<keyword evidence="1" id="KW-0547">Nucleotide-binding</keyword>
<evidence type="ECO:0000313" key="7">
    <source>
        <dbReference type="Ensembl" id="ENSSPUP00000024231.1"/>
    </source>
</evidence>
<dbReference type="GeneTree" id="ENSGT00940000156686"/>
<protein>
    <recommendedName>
        <fullName evidence="9">DNA2/NAM7 helicase-like C-terminal domain-containing protein</fullName>
    </recommendedName>
</protein>
<evidence type="ECO:0000256" key="3">
    <source>
        <dbReference type="ARBA" id="ARBA00022806"/>
    </source>
</evidence>
<evidence type="ECO:0000259" key="5">
    <source>
        <dbReference type="Pfam" id="PF13087"/>
    </source>
</evidence>
<evidence type="ECO:0000256" key="4">
    <source>
        <dbReference type="ARBA" id="ARBA00022840"/>
    </source>
</evidence>
<dbReference type="InterPro" id="IPR047187">
    <property type="entry name" value="SF1_C_Upf1"/>
</dbReference>
<dbReference type="InterPro" id="IPR050534">
    <property type="entry name" value="Coronavir_polyprotein_1ab"/>
</dbReference>
<feature type="domain" description="DNA2/NAM7 helicase-like C-terminal" evidence="5">
    <location>
        <begin position="1"/>
        <end position="135"/>
    </location>
</feature>
<dbReference type="GO" id="GO:0016787">
    <property type="term" value="F:hydrolase activity"/>
    <property type="evidence" value="ECO:0007669"/>
    <property type="project" value="UniProtKB-KW"/>
</dbReference>
<sequence>MFCHVPGSVEQDMPMTSWYNISEITQVIEKVQEMLQKWPDEWEARDPKSICVVSHGFQVTAMRQELRRKQLGDVVVENYENLPGREFRVIIISTVHTKESLRTAASPKLEFFNEARVLNTIITRAQSQVIVVGDAIALCSYGQCSKIWKRFVQECIEKRNVTPESLTLEQIKQVVCDQERWTWRSMEEEEEEGSDADSWTSEAESLNADDPILQELLDESKKLRVTVSEEGLLNVKSEESAQQSNREEYVNFSLPTMRQYLQMNRNMYKRCELVKEVFDRASAFTLDDSPPLNIQIKG</sequence>
<dbReference type="Pfam" id="PF13087">
    <property type="entry name" value="AAA_12"/>
    <property type="match status" value="1"/>
</dbReference>
<dbReference type="Pfam" id="PF25049">
    <property type="entry name" value="OB_HELZ2"/>
    <property type="match status" value="1"/>
</dbReference>
<organism evidence="7 8">
    <name type="scientific">Sphenodon punctatus</name>
    <name type="common">Tuatara</name>
    <name type="synonym">Hatteria punctata</name>
    <dbReference type="NCBI Taxonomy" id="8508"/>
    <lineage>
        <taxon>Eukaryota</taxon>
        <taxon>Metazoa</taxon>
        <taxon>Chordata</taxon>
        <taxon>Craniata</taxon>
        <taxon>Vertebrata</taxon>
        <taxon>Euteleostomi</taxon>
        <taxon>Lepidosauria</taxon>
        <taxon>Sphenodontia</taxon>
        <taxon>Sphenodontidae</taxon>
        <taxon>Sphenodon</taxon>
    </lineage>
</organism>
<evidence type="ECO:0008006" key="9">
    <source>
        <dbReference type="Google" id="ProtNLM"/>
    </source>
</evidence>
<dbReference type="AlphaFoldDB" id="A0A8D0LCQ7"/>
<dbReference type="Proteomes" id="UP000694392">
    <property type="component" value="Unplaced"/>
</dbReference>
<accession>A0A8D0LCQ7</accession>
<feature type="domain" description="3'-5' exoribonuclease HELZ2 OB-fold" evidence="6">
    <location>
        <begin position="251"/>
        <end position="298"/>
    </location>
</feature>
<dbReference type="PANTHER" id="PTHR43788">
    <property type="entry name" value="DNA2/NAM7 HELICASE FAMILY MEMBER"/>
    <property type="match status" value="1"/>
</dbReference>
<reference evidence="7" key="1">
    <citation type="submission" date="2025-08" db="UniProtKB">
        <authorList>
            <consortium name="Ensembl"/>
        </authorList>
    </citation>
    <scope>IDENTIFICATION</scope>
</reference>
<keyword evidence="2" id="KW-0378">Hydrolase</keyword>
<dbReference type="Ensembl" id="ENSSPUT00000025859.1">
    <property type="protein sequence ID" value="ENSSPUP00000024231.1"/>
    <property type="gene ID" value="ENSSPUG00000018581.1"/>
</dbReference>
<reference evidence="7" key="2">
    <citation type="submission" date="2025-09" db="UniProtKB">
        <authorList>
            <consortium name="Ensembl"/>
        </authorList>
    </citation>
    <scope>IDENTIFICATION</scope>
</reference>
<dbReference type="CDD" id="cd18808">
    <property type="entry name" value="SF1_C_Upf1"/>
    <property type="match status" value="1"/>
</dbReference>
<keyword evidence="4" id="KW-0067">ATP-binding</keyword>
<evidence type="ECO:0000256" key="2">
    <source>
        <dbReference type="ARBA" id="ARBA00022801"/>
    </source>
</evidence>
<evidence type="ECO:0000256" key="1">
    <source>
        <dbReference type="ARBA" id="ARBA00022741"/>
    </source>
</evidence>
<keyword evidence="3" id="KW-0347">Helicase</keyword>
<dbReference type="Gene3D" id="3.40.50.300">
    <property type="entry name" value="P-loop containing nucleotide triphosphate hydrolases"/>
    <property type="match status" value="1"/>
</dbReference>
<dbReference type="GO" id="GO:0005524">
    <property type="term" value="F:ATP binding"/>
    <property type="evidence" value="ECO:0007669"/>
    <property type="project" value="UniProtKB-KW"/>
</dbReference>
<dbReference type="InterPro" id="IPR027417">
    <property type="entry name" value="P-loop_NTPase"/>
</dbReference>
<evidence type="ECO:0000313" key="8">
    <source>
        <dbReference type="Proteomes" id="UP000694392"/>
    </source>
</evidence>
<dbReference type="SUPFAM" id="SSF52540">
    <property type="entry name" value="P-loop containing nucleoside triphosphate hydrolases"/>
    <property type="match status" value="1"/>
</dbReference>
<dbReference type="GO" id="GO:0043139">
    <property type="term" value="F:5'-3' DNA helicase activity"/>
    <property type="evidence" value="ECO:0007669"/>
    <property type="project" value="TreeGrafter"/>
</dbReference>
<dbReference type="PANTHER" id="PTHR43788:SF16">
    <property type="entry name" value="HELICASE WITH ZINC FINGER 2"/>
    <property type="match status" value="1"/>
</dbReference>
<keyword evidence="8" id="KW-1185">Reference proteome</keyword>
<dbReference type="InterPro" id="IPR041679">
    <property type="entry name" value="DNA2/NAM7-like_C"/>
</dbReference>
<name>A0A8D0LCQ7_SPHPU</name>
<proteinExistence type="predicted"/>
<dbReference type="InterPro" id="IPR056787">
    <property type="entry name" value="OB_HELZ2"/>
</dbReference>
<evidence type="ECO:0000259" key="6">
    <source>
        <dbReference type="Pfam" id="PF25049"/>
    </source>
</evidence>